<accession>G7YFP8</accession>
<proteinExistence type="predicted"/>
<gene>
    <name evidence="1" type="ORF">CLF_106788</name>
</gene>
<sequence>MVKRDAEKPQYLPTIKAPDLPMRLDCGTRRWSEKDLPTWADHSFPSPFLWSFCELSGADGYTDYQCMNKVRKHPIGVSDYFEHVVYPNAVSKISGTLPHRYRWTAKFPFHFNCITCTLFGSVPHQNACVGFRKRLPQDLQTGTVAVRIRRISRLSSLYAGSVDDISTLPKFGKKIRDRFDLEGLMQSCRFSSATHRMLIPCVVTCVCTTPSYLKRSHSMDDCSVITILILGTRCLKWSEREFTDRKVRGSNPTSASRLPLSRLGQPGSIPALVLPSGGMAARLGKPTLVLPSGGVAARHRKGVTVERFLYQFRLKTKISSHSIPLPRKGKSQNFRWPFVVVQAARLVDSKFGLLPGCSSLAKVSRYTAVDSNDALPRSKP</sequence>
<dbReference type="AlphaFoldDB" id="G7YFP8"/>
<evidence type="ECO:0000313" key="2">
    <source>
        <dbReference type="Proteomes" id="UP000008909"/>
    </source>
</evidence>
<organism evidence="1 2">
    <name type="scientific">Clonorchis sinensis</name>
    <name type="common">Chinese liver fluke</name>
    <dbReference type="NCBI Taxonomy" id="79923"/>
    <lineage>
        <taxon>Eukaryota</taxon>
        <taxon>Metazoa</taxon>
        <taxon>Spiralia</taxon>
        <taxon>Lophotrochozoa</taxon>
        <taxon>Platyhelminthes</taxon>
        <taxon>Trematoda</taxon>
        <taxon>Digenea</taxon>
        <taxon>Opisthorchiida</taxon>
        <taxon>Opisthorchiata</taxon>
        <taxon>Opisthorchiidae</taxon>
        <taxon>Clonorchis</taxon>
    </lineage>
</organism>
<dbReference type="EMBL" id="DF143199">
    <property type="protein sequence ID" value="GAA51781.1"/>
    <property type="molecule type" value="Genomic_DNA"/>
</dbReference>
<keyword evidence="2" id="KW-1185">Reference proteome</keyword>
<reference evidence="1" key="1">
    <citation type="journal article" date="2011" name="Genome Biol.">
        <title>The draft genome of the carcinogenic human liver fluke Clonorchis sinensis.</title>
        <authorList>
            <person name="Wang X."/>
            <person name="Chen W."/>
            <person name="Huang Y."/>
            <person name="Sun J."/>
            <person name="Men J."/>
            <person name="Liu H."/>
            <person name="Luo F."/>
            <person name="Guo L."/>
            <person name="Lv X."/>
            <person name="Deng C."/>
            <person name="Zhou C."/>
            <person name="Fan Y."/>
            <person name="Li X."/>
            <person name="Huang L."/>
            <person name="Hu Y."/>
            <person name="Liang C."/>
            <person name="Hu X."/>
            <person name="Xu J."/>
            <person name="Yu X."/>
        </authorList>
    </citation>
    <scope>NUCLEOTIDE SEQUENCE [LARGE SCALE GENOMIC DNA]</scope>
    <source>
        <strain evidence="1">Henan</strain>
    </source>
</reference>
<protein>
    <submittedName>
        <fullName evidence="1">Uncharacterized protein</fullName>
    </submittedName>
</protein>
<dbReference type="Proteomes" id="UP000008909">
    <property type="component" value="Unassembled WGS sequence"/>
</dbReference>
<reference key="2">
    <citation type="submission" date="2011-10" db="EMBL/GenBank/DDBJ databases">
        <title>The genome and transcriptome sequence of Clonorchis sinensis provide insights into the carcinogenic liver fluke.</title>
        <authorList>
            <person name="Wang X."/>
            <person name="Huang Y."/>
            <person name="Chen W."/>
            <person name="Liu H."/>
            <person name="Guo L."/>
            <person name="Chen Y."/>
            <person name="Luo F."/>
            <person name="Zhou W."/>
            <person name="Sun J."/>
            <person name="Mao Q."/>
            <person name="Liang P."/>
            <person name="Zhou C."/>
            <person name="Tian Y."/>
            <person name="Men J."/>
            <person name="Lv X."/>
            <person name="Huang L."/>
            <person name="Zhou J."/>
            <person name="Hu Y."/>
            <person name="Li R."/>
            <person name="Zhang F."/>
            <person name="Lei H."/>
            <person name="Li X."/>
            <person name="Hu X."/>
            <person name="Liang C."/>
            <person name="Xu J."/>
            <person name="Wu Z."/>
            <person name="Yu X."/>
        </authorList>
    </citation>
    <scope>NUCLEOTIDE SEQUENCE</scope>
    <source>
        <strain>Henan</strain>
    </source>
</reference>
<evidence type="ECO:0000313" key="1">
    <source>
        <dbReference type="EMBL" id="GAA51781.1"/>
    </source>
</evidence>
<name>G7YFP8_CLOSI</name>